<sequence>MFKAKKLTSFILSACMAFGFGATAFAALPSDAVDSKYADAIEVLGALDIMVGDAESGAFRPEDTIKRSEFAKVAVTSMGLGSIAENSEYPTKYPDVVENHWANGYINVATNQGIVIGDDEGNFRPDDTITYAEAATVLVRLIGHGPAAEKKGGFPTGYISVASQQGITKNAVASNDTAVVRGMVAQMTNNSLTVKKMEQTSFGGDESYEIVDKTLLEDELKTKIVKGQITAVGTSSLTGSSSLRDNEVRIGENVYEVENKAMAQASRLLGFNVEAYVREDDNKDEKLVLARAEKNKNSSMKINVEDIEKITEGEKLRIDYWKDKENDTKTQYVNVSNDAKYIFNGKAIAFDKAELQPASGSLLVLDQDRDDVYDVVFIESYENYVVEEVIASSNRVTDKYGKPSLVLDPEDKNVKFVITRGGQEINITDLKEWDVLSVATSKDKTIIMVEVTTESVTGRVEEIHGDKYVINGEDFRIAANYTEDVNLNDEGTFYLDKDRNIAAVDATSGLSSNYAYLVAADLTTGFDKNLQIKVFDKNGEEKVMTSGDKIKFNGQSNKTPNEVLTALNGADSDVDPQLVTYETNSEGVLTQINTAKDSTSSGTIDKTTFTLNAKDTLKYRASAKKLGSYNVNNNTIVFDIPEGETDPDKYSVETISLFEDETEYDVSIYDVGEDLTAKVIIVTNSNGIANLEASAAVVEKIGTTINSDNETVERLYAFIDGEKKTFTTAEDDILVNEDGDALAAGDIIQFKTNAAGEIESIRVLFEAKDKATEGTQTINEDLVTVYGKVVKKFANSINVSVNDGAVSNYNINGVKVYEFNSNKTTSPIKVVEPGDIPQYDELDESRVFIRIYKDEVKEIVIVR</sequence>
<name>A0A926DLX1_9FIRM</name>
<accession>A0A926DLX1</accession>
<feature type="signal peptide" evidence="2">
    <location>
        <begin position="1"/>
        <end position="26"/>
    </location>
</feature>
<dbReference type="PROSITE" id="PS51272">
    <property type="entry name" value="SLH"/>
    <property type="match status" value="2"/>
</dbReference>
<dbReference type="EMBL" id="JACRSU010000002">
    <property type="protein sequence ID" value="MBC8540691.1"/>
    <property type="molecule type" value="Genomic_DNA"/>
</dbReference>
<evidence type="ECO:0000256" key="2">
    <source>
        <dbReference type="SAM" id="SignalP"/>
    </source>
</evidence>
<proteinExistence type="predicted"/>
<feature type="domain" description="SLH" evidence="3">
    <location>
        <begin position="24"/>
        <end position="88"/>
    </location>
</feature>
<protein>
    <submittedName>
        <fullName evidence="4">S-layer homology domain-containing protein</fullName>
    </submittedName>
</protein>
<keyword evidence="2" id="KW-0732">Signal</keyword>
<dbReference type="InterPro" id="IPR001119">
    <property type="entry name" value="SLH_dom"/>
</dbReference>
<dbReference type="RefSeq" id="WP_249311845.1">
    <property type="nucleotide sequence ID" value="NZ_JACRSU010000002.1"/>
</dbReference>
<organism evidence="4 5">
    <name type="scientific">Congzhengia minquanensis</name>
    <dbReference type="NCBI Taxonomy" id="2763657"/>
    <lineage>
        <taxon>Bacteria</taxon>
        <taxon>Bacillati</taxon>
        <taxon>Bacillota</taxon>
        <taxon>Clostridia</taxon>
        <taxon>Eubacteriales</taxon>
        <taxon>Oscillospiraceae</taxon>
        <taxon>Congzhengia</taxon>
    </lineage>
</organism>
<dbReference type="Proteomes" id="UP000611762">
    <property type="component" value="Unassembled WGS sequence"/>
</dbReference>
<keyword evidence="5" id="KW-1185">Reference proteome</keyword>
<dbReference type="AlphaFoldDB" id="A0A926DLX1"/>
<gene>
    <name evidence="4" type="ORF">H8698_06840</name>
</gene>
<keyword evidence="1" id="KW-0677">Repeat</keyword>
<evidence type="ECO:0000313" key="4">
    <source>
        <dbReference type="EMBL" id="MBC8540691.1"/>
    </source>
</evidence>
<reference evidence="4" key="1">
    <citation type="submission" date="2020-08" db="EMBL/GenBank/DDBJ databases">
        <title>Genome public.</title>
        <authorList>
            <person name="Liu C."/>
            <person name="Sun Q."/>
        </authorList>
    </citation>
    <scope>NUCLEOTIDE SEQUENCE</scope>
    <source>
        <strain evidence="4">H8</strain>
    </source>
</reference>
<evidence type="ECO:0000256" key="1">
    <source>
        <dbReference type="ARBA" id="ARBA00022737"/>
    </source>
</evidence>
<feature type="chain" id="PRO_5037841083" evidence="2">
    <location>
        <begin position="27"/>
        <end position="863"/>
    </location>
</feature>
<comment type="caution">
    <text evidence="4">The sequence shown here is derived from an EMBL/GenBank/DDBJ whole genome shotgun (WGS) entry which is preliminary data.</text>
</comment>
<evidence type="ECO:0000313" key="5">
    <source>
        <dbReference type="Proteomes" id="UP000611762"/>
    </source>
</evidence>
<feature type="domain" description="SLH" evidence="3">
    <location>
        <begin position="89"/>
        <end position="152"/>
    </location>
</feature>
<dbReference type="Pfam" id="PF00395">
    <property type="entry name" value="SLH"/>
    <property type="match status" value="2"/>
</dbReference>
<evidence type="ECO:0000259" key="3">
    <source>
        <dbReference type="PROSITE" id="PS51272"/>
    </source>
</evidence>